<keyword evidence="3" id="KW-0449">Lipoprotein</keyword>
<evidence type="ECO:0000256" key="1">
    <source>
        <dbReference type="SAM" id="SignalP"/>
    </source>
</evidence>
<dbReference type="SUPFAM" id="SSF159501">
    <property type="entry name" value="EreA/ChaN-like"/>
    <property type="match status" value="1"/>
</dbReference>
<dbReference type="Gene3D" id="1.10.8.760">
    <property type="entry name" value="Haem-binding uptake, Tiki superfamily, ChaN, domain 2"/>
    <property type="match status" value="1"/>
</dbReference>
<keyword evidence="1" id="KW-0732">Signal</keyword>
<gene>
    <name evidence="3" type="ORF">C5N92_00195</name>
</gene>
<feature type="domain" description="Haem-binding uptake Tiki superfamily ChaN" evidence="2">
    <location>
        <begin position="50"/>
        <end position="243"/>
    </location>
</feature>
<accession>A0A328C474</accession>
<dbReference type="Pfam" id="PF04187">
    <property type="entry name" value="Cofac_haem_bdg"/>
    <property type="match status" value="1"/>
</dbReference>
<dbReference type="CDD" id="cd14727">
    <property type="entry name" value="ChanN-like"/>
    <property type="match status" value="1"/>
</dbReference>
<evidence type="ECO:0000313" key="3">
    <source>
        <dbReference type="EMBL" id="RAL19830.1"/>
    </source>
</evidence>
<feature type="signal peptide" evidence="1">
    <location>
        <begin position="1"/>
        <end position="24"/>
    </location>
</feature>
<dbReference type="Proteomes" id="UP000248689">
    <property type="component" value="Unassembled WGS sequence"/>
</dbReference>
<dbReference type="AlphaFoldDB" id="A0A328C474"/>
<dbReference type="PROSITE" id="PS51257">
    <property type="entry name" value="PROKAR_LIPOPROTEIN"/>
    <property type="match status" value="1"/>
</dbReference>
<comment type="caution">
    <text evidence="3">The sequence shown here is derived from an EMBL/GenBank/DDBJ whole genome shotgun (WGS) entry which is preliminary data.</text>
</comment>
<organism evidence="3 4">
    <name type="scientific">Glaesserella australis</name>
    <dbReference type="NCBI Taxonomy" id="2094024"/>
    <lineage>
        <taxon>Bacteria</taxon>
        <taxon>Pseudomonadati</taxon>
        <taxon>Pseudomonadota</taxon>
        <taxon>Gammaproteobacteria</taxon>
        <taxon>Pasteurellales</taxon>
        <taxon>Pasteurellaceae</taxon>
        <taxon>Glaesserella</taxon>
    </lineage>
</organism>
<dbReference type="InterPro" id="IPR007314">
    <property type="entry name" value="Cofac_haem-bd_dom"/>
</dbReference>
<evidence type="ECO:0000259" key="2">
    <source>
        <dbReference type="Pfam" id="PF04187"/>
    </source>
</evidence>
<dbReference type="RefSeq" id="WP_111748893.1">
    <property type="nucleotide sequence ID" value="NZ_PTPX01000001.1"/>
</dbReference>
<reference evidence="4" key="1">
    <citation type="submission" date="2018-02" db="EMBL/GenBank/DDBJ databases">
        <title>Glaesserella australis sp. nov., isolated from the lungs of pigs.</title>
        <authorList>
            <person name="Turni C."/>
            <person name="Christensen H."/>
        </authorList>
    </citation>
    <scope>NUCLEOTIDE SEQUENCE [LARGE SCALE GENOMIC DNA]</scope>
    <source>
        <strain evidence="4">HS4635</strain>
    </source>
</reference>
<dbReference type="InterPro" id="IPR016773">
    <property type="entry name" value="Fe3_uptake_reg_CjrA_prd"/>
</dbReference>
<evidence type="ECO:0000313" key="4">
    <source>
        <dbReference type="Proteomes" id="UP000248689"/>
    </source>
</evidence>
<dbReference type="PIRSF" id="PIRSF020419">
    <property type="entry name" value="Fe_uptake_reg_CjrA_prd"/>
    <property type="match status" value="1"/>
</dbReference>
<dbReference type="EMBL" id="PTPX01000001">
    <property type="protein sequence ID" value="RAL19830.1"/>
    <property type="molecule type" value="Genomic_DNA"/>
</dbReference>
<protein>
    <submittedName>
        <fullName evidence="3">Iron-regulated lipoprotein</fullName>
    </submittedName>
</protein>
<proteinExistence type="predicted"/>
<name>A0A328C474_9PAST</name>
<dbReference type="Gene3D" id="3.40.50.11550">
    <property type="match status" value="1"/>
</dbReference>
<sequence>MLNFFLRKLILLSLFFIVSCSSSLKDVSVTSLGKIQDLRTGEQLTPQAFVQKIATVPHILLGEQHDNLAHHQAQFWLLQQLQQYRPQGSVLLEMLSVDQQPHIAKVEQNPTAYFNDLPSALHWKKGWEWRFYGESVRYALENKTALVATNLTQQEVSTLMSGAEPIQGNQSTHPDIQKKIAQLILQHHHCDCDVQDPMIQKMVQVQQFRDRRMAEKVLSAKTPNLLIAGNHHINRQIGVAVHLQDLSPQMPHTKVVTILMGSDSKGLSEKDADYIWILN</sequence>
<keyword evidence="4" id="KW-1185">Reference proteome</keyword>
<feature type="chain" id="PRO_5016440814" evidence="1">
    <location>
        <begin position="25"/>
        <end position="279"/>
    </location>
</feature>
<dbReference type="OrthoDB" id="9795827at2"/>